<dbReference type="AGR" id="MGI:5011498"/>
<dbReference type="PhosphoSitePlus" id="Q3UWI7"/>
<reference evidence="1" key="7">
    <citation type="journal article" date="2005" name="Science">
        <title>The Transcriptional Landscape of the Mammalian Genome.</title>
        <authorList>
            <consortium name="The FANTOM Consortium"/>
            <consortium name="Riken Genome Exploration Research Group and Genome Science Group (Genome Network Project Core Group)"/>
        </authorList>
    </citation>
    <scope>NUCLEOTIDE SEQUENCE</scope>
    <source>
        <strain evidence="1">C57BL/6J</strain>
        <tissue evidence="1">Testis</tissue>
    </source>
</reference>
<proteinExistence type="evidence at transcript level"/>
<accession>Q3UWI7</accession>
<name>Q3UWI7_MOUSE</name>
<dbReference type="EMBL" id="AK136311">
    <property type="protein sequence ID" value="BAE22928.1"/>
    <property type="molecule type" value="mRNA"/>
</dbReference>
<sequence length="110" mass="12163">MSARTHQGGPAMRQPLSSVLRFFSVLVMPAFWLWRVCSSFQKSVSVSEEELENLRRCCCCCCGTEGREDTCRAGPMGRPSSSTETHGAQLVDFKTGVSLARRDCLVQKGK</sequence>
<reference evidence="1" key="3">
    <citation type="journal article" date="2000" name="Genome Res.">
        <title>RIKEN integrated sequence analysis (RISA) system--384-format sequencing pipeline with 384 multicapillary sequencer.</title>
        <authorList>
            <person name="Shibata K."/>
            <person name="Itoh M."/>
            <person name="Aizawa K."/>
            <person name="Nagaoka S."/>
            <person name="Sasaki N."/>
            <person name="Carninci P."/>
            <person name="Konno H."/>
            <person name="Akiyama J."/>
            <person name="Nishi K."/>
            <person name="Kitsunai T."/>
            <person name="Tashiro H."/>
            <person name="Itoh M."/>
            <person name="Sumi N."/>
            <person name="Ishii Y."/>
            <person name="Nakamura S."/>
            <person name="Hazama M."/>
            <person name="Nishine T."/>
            <person name="Harada A."/>
            <person name="Yamamoto R."/>
            <person name="Matsumoto H."/>
            <person name="Sakaguchi S."/>
            <person name="Ikegami T."/>
            <person name="Kashiwagi K."/>
            <person name="Fujiwake S."/>
            <person name="Inoue K."/>
            <person name="Togawa Y."/>
            <person name="Izawa M."/>
            <person name="Ohara E."/>
            <person name="Watahiki M."/>
            <person name="Yoneda Y."/>
            <person name="Ishikawa T."/>
            <person name="Ozawa K."/>
            <person name="Tanaka T."/>
            <person name="Matsuura S."/>
            <person name="Kawai J."/>
            <person name="Okazaki Y."/>
            <person name="Muramatsu M."/>
            <person name="Inoue Y."/>
            <person name="Kira A."/>
            <person name="Hayashizaki Y."/>
        </authorList>
    </citation>
    <scope>NUCLEOTIDE SEQUENCE</scope>
    <source>
        <strain evidence="1">C57BL/6J</strain>
        <tissue evidence="1">Testis</tissue>
    </source>
</reference>
<reference evidence="1" key="2">
    <citation type="journal article" date="2000" name="Genome Res.">
        <title>Normalization and subtraction of cap-trapper-selected cDNAs to prepare full-length cDNA libraries for rapid discovery of new genes.</title>
        <authorList>
            <person name="Carninci P."/>
            <person name="Shibata Y."/>
            <person name="Hayatsu N."/>
            <person name="Sugahara Y."/>
            <person name="Shibata K."/>
            <person name="Itoh M."/>
            <person name="Konno H."/>
            <person name="Okazaki Y."/>
            <person name="Muramatsu M."/>
            <person name="Hayashizaki Y."/>
        </authorList>
    </citation>
    <scope>NUCLEOTIDE SEQUENCE</scope>
    <source>
        <strain evidence="1">C57BL/6J</strain>
        <tissue evidence="1">Testis</tissue>
    </source>
</reference>
<evidence type="ECO:0000313" key="1">
    <source>
        <dbReference type="EMBL" id="BAE22928.1"/>
    </source>
</evidence>
<reference evidence="1" key="8">
    <citation type="journal article" date="2005" name="Science">
        <title>Antisense Transcription in the Mammalian Transcriptome.</title>
        <authorList>
            <consortium name="RIKEN Genome Exploration Research Group and Genome Science Group (Genome Network Project Core Group) and the FANTOM Consortium"/>
        </authorList>
    </citation>
    <scope>NUCLEOTIDE SEQUENCE</scope>
    <source>
        <strain evidence="1">C57BL/6J</strain>
        <tissue evidence="1">Testis</tissue>
    </source>
</reference>
<dbReference type="MGI" id="MGI:5011498">
    <property type="gene designation" value="Gm19313"/>
</dbReference>
<dbReference type="AlphaFoldDB" id="Q3UWI7"/>
<reference evidence="1" key="6">
    <citation type="submission" date="2004-03" db="EMBL/GenBank/DDBJ databases">
        <authorList>
            <person name="Arakawa T."/>
            <person name="Carninci P."/>
            <person name="Fukuda S."/>
            <person name="Hashizume W."/>
            <person name="Hayashida K."/>
            <person name="Hori F."/>
            <person name="Iida J."/>
            <person name="Imamura K."/>
            <person name="Imotani K."/>
            <person name="Itoh M."/>
            <person name="Kanagawa S."/>
            <person name="Kawai J."/>
            <person name="Kojima M."/>
            <person name="Konno H."/>
            <person name="Murata M."/>
            <person name="Nakamura M."/>
            <person name="Ninomiya N."/>
            <person name="Nishiyori H."/>
            <person name="Nomura K."/>
            <person name="Ohno M."/>
            <person name="Sakazume N."/>
            <person name="Sano H."/>
            <person name="Sasaki D."/>
            <person name="Shibata K."/>
            <person name="Shiraki T."/>
            <person name="Tagami M."/>
            <person name="Tagami Y."/>
            <person name="Waki K."/>
            <person name="Watahiki A."/>
            <person name="Muramatsu M."/>
            <person name="Hayashizaki Y."/>
        </authorList>
    </citation>
    <scope>NUCLEOTIDE SEQUENCE</scope>
    <source>
        <strain evidence="1">C57BL/6J</strain>
        <tissue evidence="1">Testis</tissue>
    </source>
</reference>
<protein>
    <submittedName>
        <fullName evidence="1">Uncharacterized protein</fullName>
    </submittedName>
</protein>
<gene>
    <name evidence="2" type="primary">Gm19313</name>
</gene>
<reference evidence="1" key="4">
    <citation type="journal article" date="2001" name="Nature">
        <title>Functional annotation of a full-length mouse cDNA collection.</title>
        <authorList>
            <consortium name="The RIKEN Genome Exploration Research Group Phase II Team and the FANTOM Consortium"/>
        </authorList>
    </citation>
    <scope>NUCLEOTIDE SEQUENCE</scope>
    <source>
        <strain evidence="1">C57BL/6J</strain>
        <tissue evidence="1">Testis</tissue>
    </source>
</reference>
<reference evidence="1" key="1">
    <citation type="journal article" date="1999" name="Methods Enzymol.">
        <title>High-efficiency full-length cDNA cloning.</title>
        <authorList>
            <person name="Carninci P."/>
            <person name="Hayashizaki Y."/>
        </authorList>
    </citation>
    <scope>NUCLEOTIDE SEQUENCE</scope>
    <source>
        <strain evidence="1">C57BL/6J</strain>
        <tissue evidence="1">Testis</tissue>
    </source>
</reference>
<reference evidence="1" key="5">
    <citation type="journal article" date="2002" name="Nature">
        <title>Analysis of the mouse transcriptome based on functional annotation of 60,770 full-length cDNAs.</title>
        <authorList>
            <consortium name="The FANTOM Consortium and the RIKEN Genome Exploration Research Group Phase I and II Team"/>
        </authorList>
    </citation>
    <scope>NUCLEOTIDE SEQUENCE</scope>
    <source>
        <strain evidence="1">C57BL/6J</strain>
        <tissue evidence="1">Testis</tissue>
    </source>
</reference>
<dbReference type="iPTMnet" id="Q3UWI7"/>
<evidence type="ECO:0000313" key="2">
    <source>
        <dbReference type="MGI" id="MGI:5011498"/>
    </source>
</evidence>
<organism evidence="1">
    <name type="scientific">Mus musculus</name>
    <name type="common">Mouse</name>
    <dbReference type="NCBI Taxonomy" id="10090"/>
    <lineage>
        <taxon>Eukaryota</taxon>
        <taxon>Metazoa</taxon>
        <taxon>Chordata</taxon>
        <taxon>Craniata</taxon>
        <taxon>Vertebrata</taxon>
        <taxon>Euteleostomi</taxon>
        <taxon>Mammalia</taxon>
        <taxon>Eutheria</taxon>
        <taxon>Euarchontoglires</taxon>
        <taxon>Glires</taxon>
        <taxon>Rodentia</taxon>
        <taxon>Myomorpha</taxon>
        <taxon>Muroidea</taxon>
        <taxon>Muridae</taxon>
        <taxon>Murinae</taxon>
        <taxon>Mus</taxon>
        <taxon>Mus</taxon>
    </lineage>
</organism>